<reference evidence="1 2" key="1">
    <citation type="submission" date="2009-01" db="EMBL/GenBank/DDBJ databases">
        <authorList>
            <person name="Qin X."/>
            <person name="Bachman B."/>
            <person name="Battles P."/>
            <person name="Bell A."/>
            <person name="Bess C."/>
            <person name="Bickham C."/>
            <person name="Chaboub L."/>
            <person name="Chen D."/>
            <person name="Coyle M."/>
            <person name="Deiros D.R."/>
            <person name="Dinh H."/>
            <person name="Forbes L."/>
            <person name="Fowler G."/>
            <person name="Francisco L."/>
            <person name="Fu Q."/>
            <person name="Gubbala S."/>
            <person name="Hale W."/>
            <person name="Han Y."/>
            <person name="Hemphill L."/>
            <person name="Highlander S.K."/>
            <person name="Hirani K."/>
            <person name="Hogues M."/>
            <person name="Jackson L."/>
            <person name="Jakkamsetti A."/>
            <person name="Javaid M."/>
            <person name="Jiang H."/>
            <person name="Korchina V."/>
            <person name="Kovar C."/>
            <person name="Lara F."/>
            <person name="Lee S."/>
            <person name="Mata R."/>
            <person name="Mathew T."/>
            <person name="Moen C."/>
            <person name="Morales K."/>
            <person name="Munidasa M."/>
            <person name="Nazareth L."/>
            <person name="Ngo R."/>
            <person name="Nguyen L."/>
            <person name="Okwuonu G."/>
            <person name="Ongeri F."/>
            <person name="Patil S."/>
            <person name="Petrosino J."/>
            <person name="Pham C."/>
            <person name="Pham P."/>
            <person name="Pu L.-L."/>
            <person name="Puazo M."/>
            <person name="Raj R."/>
            <person name="Reid J."/>
            <person name="Rouhana J."/>
            <person name="Saada N."/>
            <person name="Shang Y."/>
            <person name="Simmons D."/>
            <person name="Thornton R."/>
            <person name="Warren J."/>
            <person name="Weissenberger G."/>
            <person name="Zhang J."/>
            <person name="Zhang L."/>
            <person name="Zhou C."/>
            <person name="Zhu D."/>
            <person name="Muzny D."/>
            <person name="Worley K."/>
            <person name="Gibbs R."/>
        </authorList>
    </citation>
    <scope>NUCLEOTIDE SEQUENCE [LARGE SCALE GENOMIC DNA]</scope>
    <source>
        <strain evidence="1 2">DSM 16047</strain>
    </source>
</reference>
<dbReference type="Proteomes" id="UP000005583">
    <property type="component" value="Unassembled WGS sequence"/>
</dbReference>
<dbReference type="HOGENOM" id="CLU_2954879_0_0_9"/>
<accession>C2EQ00</accession>
<dbReference type="EMBL" id="ACGU01000087">
    <property type="protein sequence ID" value="EEJ71364.1"/>
    <property type="molecule type" value="Genomic_DNA"/>
</dbReference>
<sequence>MKFRAFFAEIFLKIKLPCCIPQANALLLNTRYIHLYLNRIQDVVFMISFKYDIWSDDYA</sequence>
<comment type="caution">
    <text evidence="1">The sequence shown here is derived from an EMBL/GenBank/DDBJ whole genome shotgun (WGS) entry which is preliminary data.</text>
</comment>
<dbReference type="STRING" id="525365.HMPREF0548_1746"/>
<keyword evidence="2" id="KW-1185">Reference proteome</keyword>
<name>C2EQ00_9LACO</name>
<protein>
    <submittedName>
        <fullName evidence="1">Uncharacterized protein</fullName>
    </submittedName>
</protein>
<dbReference type="AlphaFoldDB" id="C2EQ00"/>
<gene>
    <name evidence="1" type="ORF">HMPREF0548_1746</name>
</gene>
<evidence type="ECO:0000313" key="1">
    <source>
        <dbReference type="EMBL" id="EEJ71364.1"/>
    </source>
</evidence>
<evidence type="ECO:0000313" key="2">
    <source>
        <dbReference type="Proteomes" id="UP000005583"/>
    </source>
</evidence>
<organism evidence="1 2">
    <name type="scientific">Lactobacillus ultunensis DSM 16047</name>
    <dbReference type="NCBI Taxonomy" id="525365"/>
    <lineage>
        <taxon>Bacteria</taxon>
        <taxon>Bacillati</taxon>
        <taxon>Bacillota</taxon>
        <taxon>Bacilli</taxon>
        <taxon>Lactobacillales</taxon>
        <taxon>Lactobacillaceae</taxon>
        <taxon>Lactobacillus</taxon>
    </lineage>
</organism>
<proteinExistence type="predicted"/>